<evidence type="ECO:0000313" key="2">
    <source>
        <dbReference type="Proteomes" id="UP001159363"/>
    </source>
</evidence>
<reference evidence="1 2" key="1">
    <citation type="submission" date="2023-02" db="EMBL/GenBank/DDBJ databases">
        <title>LHISI_Scaffold_Assembly.</title>
        <authorList>
            <person name="Stuart O.P."/>
            <person name="Cleave R."/>
            <person name="Magrath M.J.L."/>
            <person name="Mikheyev A.S."/>
        </authorList>
    </citation>
    <scope>NUCLEOTIDE SEQUENCE [LARGE SCALE GENOMIC DNA]</scope>
    <source>
        <strain evidence="1">Daus_M_001</strain>
        <tissue evidence="1">Leg muscle</tissue>
    </source>
</reference>
<evidence type="ECO:0000313" key="1">
    <source>
        <dbReference type="EMBL" id="KAJ8893661.1"/>
    </source>
</evidence>
<protein>
    <submittedName>
        <fullName evidence="1">Uncharacterized protein</fullName>
    </submittedName>
</protein>
<dbReference type="EMBL" id="JARBHB010000002">
    <property type="protein sequence ID" value="KAJ8893661.1"/>
    <property type="molecule type" value="Genomic_DNA"/>
</dbReference>
<keyword evidence="2" id="KW-1185">Reference proteome</keyword>
<organism evidence="1 2">
    <name type="scientific">Dryococelus australis</name>
    <dbReference type="NCBI Taxonomy" id="614101"/>
    <lineage>
        <taxon>Eukaryota</taxon>
        <taxon>Metazoa</taxon>
        <taxon>Ecdysozoa</taxon>
        <taxon>Arthropoda</taxon>
        <taxon>Hexapoda</taxon>
        <taxon>Insecta</taxon>
        <taxon>Pterygota</taxon>
        <taxon>Neoptera</taxon>
        <taxon>Polyneoptera</taxon>
        <taxon>Phasmatodea</taxon>
        <taxon>Verophasmatodea</taxon>
        <taxon>Anareolatae</taxon>
        <taxon>Phasmatidae</taxon>
        <taxon>Eurycanthinae</taxon>
        <taxon>Dryococelus</taxon>
    </lineage>
</organism>
<dbReference type="Proteomes" id="UP001159363">
    <property type="component" value="Chromosome 2"/>
</dbReference>
<proteinExistence type="predicted"/>
<sequence length="110" mass="12209">MANNIPGFVAAGICPVNPEKFNELSLEPTENIPAHRSMPHIISDSLYCEQNERLSNVNSAANPESAHVTCQKNPFLPGPSTYTSTTDSLVTRDVCQETQSLQQQHRWKDL</sequence>
<name>A0ABQ9IBG2_9NEOP</name>
<comment type="caution">
    <text evidence="1">The sequence shown here is derived from an EMBL/GenBank/DDBJ whole genome shotgun (WGS) entry which is preliminary data.</text>
</comment>
<accession>A0ABQ9IBG2</accession>
<gene>
    <name evidence="1" type="ORF">PR048_006261</name>
</gene>